<dbReference type="InterPro" id="IPR036322">
    <property type="entry name" value="WD40_repeat_dom_sf"/>
</dbReference>
<dbReference type="InterPro" id="IPR039241">
    <property type="entry name" value="Rrp9-like"/>
</dbReference>
<evidence type="ECO:0000313" key="9">
    <source>
        <dbReference type="Proteomes" id="UP001558652"/>
    </source>
</evidence>
<name>A0ABD0Y6J0_9HEMI</name>
<keyword evidence="3" id="KW-0677">Repeat</keyword>
<dbReference type="PRINTS" id="PR00320">
    <property type="entry name" value="GPROTEINBRPT"/>
</dbReference>
<comment type="subcellular location">
    <subcellularLocation>
        <location evidence="1">Nucleus</location>
    </subcellularLocation>
</comment>
<evidence type="ECO:0000313" key="8">
    <source>
        <dbReference type="EMBL" id="KAL1122634.1"/>
    </source>
</evidence>
<protein>
    <recommendedName>
        <fullName evidence="7">IP5PC-F beta-propeller domain-containing protein</fullName>
    </recommendedName>
</protein>
<dbReference type="InterPro" id="IPR001680">
    <property type="entry name" value="WD40_rpt"/>
</dbReference>
<dbReference type="FunFam" id="2.130.10.10:FF:000509">
    <property type="entry name" value="U3 small nucleolar RNA-interacting protein"/>
    <property type="match status" value="1"/>
</dbReference>
<feature type="repeat" description="WD" evidence="5">
    <location>
        <begin position="234"/>
        <end position="275"/>
    </location>
</feature>
<comment type="caution">
    <text evidence="8">The sequence shown here is derived from an EMBL/GenBank/DDBJ whole genome shotgun (WGS) entry which is preliminary data.</text>
</comment>
<dbReference type="InterPro" id="IPR056454">
    <property type="entry name" value="Beta-prop_IP5PC_F"/>
</dbReference>
<evidence type="ECO:0000256" key="1">
    <source>
        <dbReference type="ARBA" id="ARBA00004123"/>
    </source>
</evidence>
<evidence type="ECO:0000256" key="3">
    <source>
        <dbReference type="ARBA" id="ARBA00022737"/>
    </source>
</evidence>
<dbReference type="PANTHER" id="PTHR19865">
    <property type="entry name" value="U3 SMALL NUCLEOLAR RNA INTERACTING PROTEIN 2"/>
    <property type="match status" value="1"/>
</dbReference>
<evidence type="ECO:0000259" key="7">
    <source>
        <dbReference type="Pfam" id="PF23754"/>
    </source>
</evidence>
<keyword evidence="2 5" id="KW-0853">WD repeat</keyword>
<dbReference type="Pfam" id="PF23754">
    <property type="entry name" value="Beta-prop_IP5PC_F"/>
    <property type="match status" value="1"/>
</dbReference>
<dbReference type="AlphaFoldDB" id="A0ABD0Y6J0"/>
<keyword evidence="4" id="KW-0539">Nucleus</keyword>
<dbReference type="PROSITE" id="PS50082">
    <property type="entry name" value="WD_REPEATS_2"/>
    <property type="match status" value="4"/>
</dbReference>
<proteinExistence type="predicted"/>
<dbReference type="CDD" id="cd00200">
    <property type="entry name" value="WD40"/>
    <property type="match status" value="1"/>
</dbReference>
<dbReference type="SMART" id="SM00320">
    <property type="entry name" value="WD40"/>
    <property type="match status" value="6"/>
</dbReference>
<dbReference type="PANTHER" id="PTHR19865:SF0">
    <property type="entry name" value="U3 SMALL NUCLEOLAR RNA-INTERACTING PROTEIN 2"/>
    <property type="match status" value="1"/>
</dbReference>
<evidence type="ECO:0000256" key="4">
    <source>
        <dbReference type="ARBA" id="ARBA00023242"/>
    </source>
</evidence>
<feature type="region of interest" description="Disordered" evidence="6">
    <location>
        <begin position="1"/>
        <end position="34"/>
    </location>
</feature>
<dbReference type="SUPFAM" id="SSF50978">
    <property type="entry name" value="WD40 repeat-like"/>
    <property type="match status" value="1"/>
</dbReference>
<organism evidence="8 9">
    <name type="scientific">Ranatra chinensis</name>
    <dbReference type="NCBI Taxonomy" id="642074"/>
    <lineage>
        <taxon>Eukaryota</taxon>
        <taxon>Metazoa</taxon>
        <taxon>Ecdysozoa</taxon>
        <taxon>Arthropoda</taxon>
        <taxon>Hexapoda</taxon>
        <taxon>Insecta</taxon>
        <taxon>Pterygota</taxon>
        <taxon>Neoptera</taxon>
        <taxon>Paraneoptera</taxon>
        <taxon>Hemiptera</taxon>
        <taxon>Heteroptera</taxon>
        <taxon>Panheteroptera</taxon>
        <taxon>Nepomorpha</taxon>
        <taxon>Nepidae</taxon>
        <taxon>Ranatrinae</taxon>
        <taxon>Ranatra</taxon>
    </lineage>
</organism>
<dbReference type="EMBL" id="JBFDAA010000013">
    <property type="protein sequence ID" value="KAL1122634.1"/>
    <property type="molecule type" value="Genomic_DNA"/>
</dbReference>
<dbReference type="PROSITE" id="PS00678">
    <property type="entry name" value="WD_REPEATS_1"/>
    <property type="match status" value="1"/>
</dbReference>
<reference evidence="8 9" key="1">
    <citation type="submission" date="2024-07" db="EMBL/GenBank/DDBJ databases">
        <title>Chromosome-level genome assembly of the water stick insect Ranatra chinensis (Heteroptera: Nepidae).</title>
        <authorList>
            <person name="Liu X."/>
        </authorList>
    </citation>
    <scope>NUCLEOTIDE SEQUENCE [LARGE SCALE GENOMIC DNA]</scope>
    <source>
        <strain evidence="8">Cailab_2021Rc</strain>
        <tissue evidence="8">Muscle</tissue>
    </source>
</reference>
<dbReference type="InterPro" id="IPR020472">
    <property type="entry name" value="WD40_PAC1"/>
</dbReference>
<keyword evidence="9" id="KW-1185">Reference proteome</keyword>
<dbReference type="InterPro" id="IPR015943">
    <property type="entry name" value="WD40/YVTN_repeat-like_dom_sf"/>
</dbReference>
<dbReference type="Pfam" id="PF00400">
    <property type="entry name" value="WD40"/>
    <property type="match status" value="4"/>
</dbReference>
<accession>A0ABD0Y6J0</accession>
<feature type="domain" description="IP5PC-F beta-propeller" evidence="7">
    <location>
        <begin position="85"/>
        <end position="187"/>
    </location>
</feature>
<dbReference type="GO" id="GO:0005634">
    <property type="term" value="C:nucleus"/>
    <property type="evidence" value="ECO:0007669"/>
    <property type="project" value="UniProtKB-SubCell"/>
</dbReference>
<feature type="compositionally biased region" description="Acidic residues" evidence="6">
    <location>
        <begin position="8"/>
        <end position="31"/>
    </location>
</feature>
<dbReference type="InterPro" id="IPR019775">
    <property type="entry name" value="WD40_repeat_CS"/>
</dbReference>
<dbReference type="Proteomes" id="UP001558652">
    <property type="component" value="Unassembled WGS sequence"/>
</dbReference>
<dbReference type="Gene3D" id="2.130.10.10">
    <property type="entry name" value="YVTN repeat-like/Quinoprotein amine dehydrogenase"/>
    <property type="match status" value="1"/>
</dbReference>
<evidence type="ECO:0000256" key="2">
    <source>
        <dbReference type="ARBA" id="ARBA00022574"/>
    </source>
</evidence>
<sequence>MRLQNGRDDEEIDSEDEPFESDGGAVDDEEIPTTAQEKKLELAKKYLAQLEEQEKEKEEPDGVMGRLRADVLEQAGKLRKKVAGKIKTKIGPEDVVTLRCKEHKQPITCLVVSSSSERIYSGCKGGYVVMWCLKTAKKIMSIAPEYKKKDAKHHSGAISALALSQDGRCLASSDSGCIRLWDAHSLTHMHTFAGHTAPITSLAFCRRTPTLYSASKDRTVKLWNVLEMGYIETLFGHQASPTCVEYFAKDRVLTSGGSDRSVRLWKIPEESHLVFNGHSGNIECVRRLDDGHFVTCGDDGELCLWGALKKKPLATVKLAHGLMTNGEPYWLNCVATIDNAEVFASGSSDGYIRLWQAEDNYRKFSQLLEIPLLGFMNAMTFTEDGSRLIVGLGKEHRLGRWTTIKEAKNSIVVINLMDTES</sequence>
<feature type="repeat" description="WD" evidence="5">
    <location>
        <begin position="324"/>
        <end position="365"/>
    </location>
</feature>
<evidence type="ECO:0000256" key="5">
    <source>
        <dbReference type="PROSITE-ProRule" id="PRU00221"/>
    </source>
</evidence>
<evidence type="ECO:0000256" key="6">
    <source>
        <dbReference type="SAM" id="MobiDB-lite"/>
    </source>
</evidence>
<dbReference type="PROSITE" id="PS50294">
    <property type="entry name" value="WD_REPEATS_REGION"/>
    <property type="match status" value="2"/>
</dbReference>
<feature type="repeat" description="WD" evidence="5">
    <location>
        <begin position="151"/>
        <end position="191"/>
    </location>
</feature>
<feature type="repeat" description="WD" evidence="5">
    <location>
        <begin position="192"/>
        <end position="233"/>
    </location>
</feature>
<gene>
    <name evidence="8" type="ORF">AAG570_002961</name>
</gene>